<dbReference type="SUPFAM" id="SSF51430">
    <property type="entry name" value="NAD(P)-linked oxidoreductase"/>
    <property type="match status" value="1"/>
</dbReference>
<dbReference type="InterPro" id="IPR020471">
    <property type="entry name" value="AKR"/>
</dbReference>
<gene>
    <name evidence="6" type="ORF">M6B38_206580</name>
</gene>
<dbReference type="InterPro" id="IPR036812">
    <property type="entry name" value="NAD(P)_OxRdtase_dom_sf"/>
</dbReference>
<reference evidence="6" key="1">
    <citation type="journal article" date="2023" name="GigaByte">
        <title>Genome assembly of the bearded iris, Iris pallida Lam.</title>
        <authorList>
            <person name="Bruccoleri R.E."/>
            <person name="Oakeley E.J."/>
            <person name="Faust A.M.E."/>
            <person name="Altorfer M."/>
            <person name="Dessus-Babus S."/>
            <person name="Burckhardt D."/>
            <person name="Oertli M."/>
            <person name="Naumann U."/>
            <person name="Petersen F."/>
            <person name="Wong J."/>
        </authorList>
    </citation>
    <scope>NUCLEOTIDE SEQUENCE</scope>
    <source>
        <strain evidence="6">GSM-AAB239-AS_SAM_17_03QT</strain>
    </source>
</reference>
<dbReference type="EMBL" id="JANAVB010039620">
    <property type="protein sequence ID" value="KAJ6799624.1"/>
    <property type="molecule type" value="Genomic_DNA"/>
</dbReference>
<protein>
    <submittedName>
        <fullName evidence="6">Aldo-keto reductase family 4 member C10-like</fullName>
    </submittedName>
</protein>
<evidence type="ECO:0000256" key="2">
    <source>
        <dbReference type="PIRSR" id="PIRSR000097-2"/>
    </source>
</evidence>
<dbReference type="Proteomes" id="UP001140949">
    <property type="component" value="Unassembled WGS sequence"/>
</dbReference>
<dbReference type="AlphaFoldDB" id="A0AAX6E6J8"/>
<dbReference type="Gene3D" id="3.20.20.100">
    <property type="entry name" value="NADP-dependent oxidoreductase domain"/>
    <property type="match status" value="1"/>
</dbReference>
<feature type="active site" description="Proton donor" evidence="1">
    <location>
        <position position="57"/>
    </location>
</feature>
<keyword evidence="7" id="KW-1185">Reference proteome</keyword>
<name>A0AAX6E6J8_IRIPA</name>
<proteinExistence type="predicted"/>
<feature type="region of interest" description="Disordered" evidence="4">
    <location>
        <begin position="218"/>
        <end position="257"/>
    </location>
</feature>
<sequence length="283" mass="30861">MRGKGNTSGNHYFVLNTGAKIPSIGLGTWQSGGDICVEAVTAALELGYRHIDCAHLYGNEAEVGKALAEAFGGGLGREDVFLTSKLDFAANSNKRVENSVRVSLKSLGVSYLDLYLVHWSDSSGFGDATDPPVKSMTEYRQFLHRLQPTWKAMEDLVEMGLVRAIGVSNFSVQQISDLLQFARIVPAVNQVELHPFWRQDELVQFCQENNIHVSAHTPLGVPTTSTSMSAMGPGLSDSGSEDEPGTPRITFRRSRSVHGPMLKLSVVEDIAESHKKTPEQASE</sequence>
<feature type="site" description="Lowers pKa of active site Tyr" evidence="3">
    <location>
        <position position="85"/>
    </location>
</feature>
<evidence type="ECO:0000256" key="4">
    <source>
        <dbReference type="SAM" id="MobiDB-lite"/>
    </source>
</evidence>
<feature type="binding site" evidence="2">
    <location>
        <position position="118"/>
    </location>
    <ligand>
        <name>substrate</name>
    </ligand>
</feature>
<dbReference type="InterPro" id="IPR018170">
    <property type="entry name" value="Aldo/ket_reductase_CS"/>
</dbReference>
<feature type="domain" description="NADP-dependent oxidoreductase" evidence="5">
    <location>
        <begin position="24"/>
        <end position="280"/>
    </location>
</feature>
<reference evidence="6" key="2">
    <citation type="submission" date="2023-04" db="EMBL/GenBank/DDBJ databases">
        <authorList>
            <person name="Bruccoleri R.E."/>
            <person name="Oakeley E.J."/>
            <person name="Faust A.-M."/>
            <person name="Dessus-Babus S."/>
            <person name="Altorfer M."/>
            <person name="Burckhardt D."/>
            <person name="Oertli M."/>
            <person name="Naumann U."/>
            <person name="Petersen F."/>
            <person name="Wong J."/>
        </authorList>
    </citation>
    <scope>NUCLEOTIDE SEQUENCE</scope>
    <source>
        <strain evidence="6">GSM-AAB239-AS_SAM_17_03QT</strain>
        <tissue evidence="6">Leaf</tissue>
    </source>
</reference>
<accession>A0AAX6E6J8</accession>
<organism evidence="6 7">
    <name type="scientific">Iris pallida</name>
    <name type="common">Sweet iris</name>
    <dbReference type="NCBI Taxonomy" id="29817"/>
    <lineage>
        <taxon>Eukaryota</taxon>
        <taxon>Viridiplantae</taxon>
        <taxon>Streptophyta</taxon>
        <taxon>Embryophyta</taxon>
        <taxon>Tracheophyta</taxon>
        <taxon>Spermatophyta</taxon>
        <taxon>Magnoliopsida</taxon>
        <taxon>Liliopsida</taxon>
        <taxon>Asparagales</taxon>
        <taxon>Iridaceae</taxon>
        <taxon>Iridoideae</taxon>
        <taxon>Irideae</taxon>
        <taxon>Iris</taxon>
    </lineage>
</organism>
<evidence type="ECO:0000259" key="5">
    <source>
        <dbReference type="Pfam" id="PF00248"/>
    </source>
</evidence>
<comment type="caution">
    <text evidence="6">The sequence shown here is derived from an EMBL/GenBank/DDBJ whole genome shotgun (WGS) entry which is preliminary data.</text>
</comment>
<dbReference type="Pfam" id="PF00248">
    <property type="entry name" value="Aldo_ket_red"/>
    <property type="match status" value="1"/>
</dbReference>
<evidence type="ECO:0000313" key="6">
    <source>
        <dbReference type="EMBL" id="KAJ6799624.1"/>
    </source>
</evidence>
<dbReference type="GO" id="GO:0016491">
    <property type="term" value="F:oxidoreductase activity"/>
    <property type="evidence" value="ECO:0007669"/>
    <property type="project" value="InterPro"/>
</dbReference>
<dbReference type="PANTHER" id="PTHR11732">
    <property type="entry name" value="ALDO/KETO REDUCTASE"/>
    <property type="match status" value="1"/>
</dbReference>
<evidence type="ECO:0000256" key="1">
    <source>
        <dbReference type="PIRSR" id="PIRSR000097-1"/>
    </source>
</evidence>
<evidence type="ECO:0000313" key="7">
    <source>
        <dbReference type="Proteomes" id="UP001140949"/>
    </source>
</evidence>
<evidence type="ECO:0000256" key="3">
    <source>
        <dbReference type="PIRSR" id="PIRSR000097-3"/>
    </source>
</evidence>
<dbReference type="PRINTS" id="PR00069">
    <property type="entry name" value="ALDKETRDTASE"/>
</dbReference>
<dbReference type="InterPro" id="IPR023210">
    <property type="entry name" value="NADP_OxRdtase_dom"/>
</dbReference>
<dbReference type="PROSITE" id="PS00062">
    <property type="entry name" value="ALDOKETO_REDUCTASE_2"/>
    <property type="match status" value="1"/>
</dbReference>
<dbReference type="PROSITE" id="PS00798">
    <property type="entry name" value="ALDOKETO_REDUCTASE_1"/>
    <property type="match status" value="1"/>
</dbReference>